<name>A0A918PND3_9SPHN</name>
<organism evidence="2 3">
    <name type="scientific">Novosphingobium colocasiae</name>
    <dbReference type="NCBI Taxonomy" id="1256513"/>
    <lineage>
        <taxon>Bacteria</taxon>
        <taxon>Pseudomonadati</taxon>
        <taxon>Pseudomonadota</taxon>
        <taxon>Alphaproteobacteria</taxon>
        <taxon>Sphingomonadales</taxon>
        <taxon>Sphingomonadaceae</taxon>
        <taxon>Novosphingobium</taxon>
    </lineage>
</organism>
<dbReference type="InterPro" id="IPR045079">
    <property type="entry name" value="Oxoprolinase-like"/>
</dbReference>
<dbReference type="PANTHER" id="PTHR11365">
    <property type="entry name" value="5-OXOPROLINASE RELATED"/>
    <property type="match status" value="1"/>
</dbReference>
<reference evidence="2" key="1">
    <citation type="journal article" date="2014" name="Int. J. Syst. Evol. Microbiol.">
        <title>Complete genome sequence of Corynebacterium casei LMG S-19264T (=DSM 44701T), isolated from a smear-ripened cheese.</title>
        <authorList>
            <consortium name="US DOE Joint Genome Institute (JGI-PGF)"/>
            <person name="Walter F."/>
            <person name="Albersmeier A."/>
            <person name="Kalinowski J."/>
            <person name="Ruckert C."/>
        </authorList>
    </citation>
    <scope>NUCLEOTIDE SEQUENCE</scope>
    <source>
        <strain evidence="2">KCTC 32255</strain>
    </source>
</reference>
<accession>A0A918PND3</accession>
<sequence>MIDPIVLEVIRCKLEAIANDGAKNIKRTAVSPAVADSGDCSCAIYDASGALLVGGGAIVIHFHTGSNGVEKILELHGDTLAPGDVFMVNDPYSGGGFHAQDVYVHMPIFAEDKLIGWVGCSAHMMDMGGSVLGSFSPDATECYQEAFRFPPVRISRNGEEQGDIWAILRNNIRLPDLVEIDIRSLISGCYVTQQGIIKLAEEYGADTLAEASADLIRLTEVEMRRRVELLEEGEYSFVSWSEWTEENFKVPCTLTVRDGKLTFDYTEASPQSSHYFNSKPYVITSLLGVQVGATLGYDLPLNEGTFKIFEVLCRPGSLLDAQPPAPIGAPHLDVGMNASEVGMHTLNLAIAASPNSTARARMSGPSAGSGITNHTLTGIGLNGKPDGWLMLDGGKVGTSAGHDRDPGDTFYEGLGNGAATELVDVEVVESWYPILINRRGPREGLNGAGMFRSGAGMSMEYVVRGTDGLSMTLMGNRERVPIAGLGGGLPGAVTEFHIRRRDGSIDPLACHQQGIPLKEGEGVLIDCASGGGWGDPLDREPAMVEADVTDMRISAEDAQAVYGVIVGDVRSTTELRAQKLRERLDRAQPAVKPLTWTADLRLAAQGAPAPLYVGVEQHGAVAISTRSGAPLAVSPDSWTDGCPTIEHFVESSSDVNVVAYLDPGSGHLLAVDVRLEGAGRSFNTAPKRWTEAKAA</sequence>
<evidence type="ECO:0000313" key="2">
    <source>
        <dbReference type="EMBL" id="GGZ17164.1"/>
    </source>
</evidence>
<protein>
    <submittedName>
        <fullName evidence="2">Hydantoin utilization protein B</fullName>
    </submittedName>
</protein>
<evidence type="ECO:0000259" key="1">
    <source>
        <dbReference type="Pfam" id="PF02538"/>
    </source>
</evidence>
<dbReference type="PANTHER" id="PTHR11365:SF23">
    <property type="entry name" value="HYPOTHETICAL 5-OXOPROLINASE (EUROFUNG)-RELATED"/>
    <property type="match status" value="1"/>
</dbReference>
<dbReference type="RefSeq" id="WP_189622545.1">
    <property type="nucleotide sequence ID" value="NZ_BMZA01000033.1"/>
</dbReference>
<evidence type="ECO:0000313" key="3">
    <source>
        <dbReference type="Proteomes" id="UP000648075"/>
    </source>
</evidence>
<dbReference type="Pfam" id="PF02538">
    <property type="entry name" value="Hydantoinase_B"/>
    <property type="match status" value="1"/>
</dbReference>
<proteinExistence type="predicted"/>
<gene>
    <name evidence="2" type="primary">hyuB</name>
    <name evidence="2" type="ORF">GCM10011614_34640</name>
</gene>
<dbReference type="EMBL" id="BMZA01000033">
    <property type="protein sequence ID" value="GGZ17164.1"/>
    <property type="molecule type" value="Genomic_DNA"/>
</dbReference>
<comment type="caution">
    <text evidence="2">The sequence shown here is derived from an EMBL/GenBank/DDBJ whole genome shotgun (WGS) entry which is preliminary data.</text>
</comment>
<dbReference type="GO" id="GO:0005829">
    <property type="term" value="C:cytosol"/>
    <property type="evidence" value="ECO:0007669"/>
    <property type="project" value="TreeGrafter"/>
</dbReference>
<dbReference type="GO" id="GO:0006749">
    <property type="term" value="P:glutathione metabolic process"/>
    <property type="evidence" value="ECO:0007669"/>
    <property type="project" value="TreeGrafter"/>
</dbReference>
<keyword evidence="3" id="KW-1185">Reference proteome</keyword>
<reference evidence="2" key="2">
    <citation type="submission" date="2020-09" db="EMBL/GenBank/DDBJ databases">
        <authorList>
            <person name="Sun Q."/>
            <person name="Kim S."/>
        </authorList>
    </citation>
    <scope>NUCLEOTIDE SEQUENCE</scope>
    <source>
        <strain evidence="2">KCTC 32255</strain>
    </source>
</reference>
<feature type="domain" description="Hydantoinase B/oxoprolinase" evidence="1">
    <location>
        <begin position="3"/>
        <end position="536"/>
    </location>
</feature>
<dbReference type="GO" id="GO:0017168">
    <property type="term" value="F:5-oxoprolinase (ATP-hydrolyzing) activity"/>
    <property type="evidence" value="ECO:0007669"/>
    <property type="project" value="TreeGrafter"/>
</dbReference>
<dbReference type="AlphaFoldDB" id="A0A918PND3"/>
<dbReference type="InterPro" id="IPR003692">
    <property type="entry name" value="Hydantoinase_B"/>
</dbReference>
<dbReference type="Proteomes" id="UP000648075">
    <property type="component" value="Unassembled WGS sequence"/>
</dbReference>